<feature type="transmembrane region" description="Helical" evidence="1">
    <location>
        <begin position="90"/>
        <end position="109"/>
    </location>
</feature>
<reference evidence="2" key="2">
    <citation type="submission" date="2021-04" db="EMBL/GenBank/DDBJ databases">
        <authorList>
            <person name="Karlyshev A.V."/>
        </authorList>
    </citation>
    <scope>NUCLEOTIDE SEQUENCE</scope>
    <source>
        <strain evidence="2">LMG 29479</strain>
    </source>
</reference>
<dbReference type="Proteomes" id="UP000675747">
    <property type="component" value="Unassembled WGS sequence"/>
</dbReference>
<dbReference type="RefSeq" id="WP_211925362.1">
    <property type="nucleotide sequence ID" value="NZ_JAGQFT020000004.1"/>
</dbReference>
<dbReference type="AlphaFoldDB" id="A0A8J7VT82"/>
<evidence type="ECO:0000313" key="3">
    <source>
        <dbReference type="EMBL" id="MBS7457167.1"/>
    </source>
</evidence>
<feature type="transmembrane region" description="Helical" evidence="1">
    <location>
        <begin position="6"/>
        <end position="27"/>
    </location>
</feature>
<accession>A0A8J7VT82</accession>
<dbReference type="EMBL" id="JAGQFT020000004">
    <property type="protein sequence ID" value="MBS7457167.1"/>
    <property type="molecule type" value="Genomic_DNA"/>
</dbReference>
<keyword evidence="1" id="KW-0472">Membrane</keyword>
<comment type="caution">
    <text evidence="2">The sequence shown here is derived from an EMBL/GenBank/DDBJ whole genome shotgun (WGS) entry which is preliminary data.</text>
</comment>
<dbReference type="Pfam" id="PF10067">
    <property type="entry name" value="DUF2306"/>
    <property type="match status" value="1"/>
</dbReference>
<gene>
    <name evidence="3" type="ORF">KB893_008450</name>
    <name evidence="2" type="ORF">KB893_02490</name>
</gene>
<dbReference type="InterPro" id="IPR018750">
    <property type="entry name" value="DUF2306_membrane"/>
</dbReference>
<keyword evidence="1" id="KW-1133">Transmembrane helix</keyword>
<organism evidence="2">
    <name type="scientific">Coralloluteibacterium stylophorae</name>
    <dbReference type="NCBI Taxonomy" id="1776034"/>
    <lineage>
        <taxon>Bacteria</taxon>
        <taxon>Pseudomonadati</taxon>
        <taxon>Pseudomonadota</taxon>
        <taxon>Gammaproteobacteria</taxon>
        <taxon>Lysobacterales</taxon>
        <taxon>Lysobacteraceae</taxon>
        <taxon>Coralloluteibacterium</taxon>
    </lineage>
</organism>
<sequence>MADVSVVTHIVAGSMALVAGAVALYSAKGAGLHRASGMAFVYSMLIMSATGAVMAAFRSEGLSVVAGALTFYLVGTATLAVRRRGAGARWVDLAAMLAAFVIGAVSIQQGLEAARDPTGMRDGFPAPPYFVFGAVALMAALLDLRMVLANGVGGRHRLARHLWRMCFALFIAAASFFLGQAQVFPEPIRNVALLAVPVLGVLLTMLYWLWRVLLARRVPGAAPGNSPKPAPPRGAT</sequence>
<feature type="transmembrane region" description="Helical" evidence="1">
    <location>
        <begin position="161"/>
        <end position="179"/>
    </location>
</feature>
<feature type="transmembrane region" description="Helical" evidence="1">
    <location>
        <begin position="63"/>
        <end position="81"/>
    </location>
</feature>
<reference evidence="3 4" key="1">
    <citation type="journal article" date="2021" name="Microbiol. Resour. Announc.">
        <title>Draft Genome Sequence of Coralloluteibacterium stylophorae LMG 29479T.</title>
        <authorList>
            <person name="Karlyshev A.V."/>
            <person name="Kudryashova E.B."/>
            <person name="Ariskina E.V."/>
            <person name="Conroy A.P."/>
            <person name="Abidueva E.Y."/>
        </authorList>
    </citation>
    <scope>NUCLEOTIDE SEQUENCE [LARGE SCALE GENOMIC DNA]</scope>
    <source>
        <strain evidence="3 4">LMG 29479</strain>
    </source>
</reference>
<protein>
    <recommendedName>
        <fullName evidence="5">DUF2306 domain-containing protein</fullName>
    </recommendedName>
</protein>
<feature type="transmembrane region" description="Helical" evidence="1">
    <location>
        <begin position="39"/>
        <end position="57"/>
    </location>
</feature>
<dbReference type="EMBL" id="JAGQFT010000009">
    <property type="protein sequence ID" value="MBR0561393.1"/>
    <property type="molecule type" value="Genomic_DNA"/>
</dbReference>
<feature type="transmembrane region" description="Helical" evidence="1">
    <location>
        <begin position="129"/>
        <end position="149"/>
    </location>
</feature>
<evidence type="ECO:0000313" key="4">
    <source>
        <dbReference type="Proteomes" id="UP000675747"/>
    </source>
</evidence>
<keyword evidence="4" id="KW-1185">Reference proteome</keyword>
<feature type="transmembrane region" description="Helical" evidence="1">
    <location>
        <begin position="191"/>
        <end position="210"/>
    </location>
</feature>
<name>A0A8J7VT82_9GAMM</name>
<evidence type="ECO:0000256" key="1">
    <source>
        <dbReference type="SAM" id="Phobius"/>
    </source>
</evidence>
<evidence type="ECO:0000313" key="2">
    <source>
        <dbReference type="EMBL" id="MBR0561393.1"/>
    </source>
</evidence>
<proteinExistence type="predicted"/>
<evidence type="ECO:0008006" key="5">
    <source>
        <dbReference type="Google" id="ProtNLM"/>
    </source>
</evidence>
<keyword evidence="1" id="KW-0812">Transmembrane</keyword>